<protein>
    <submittedName>
        <fullName evidence="2">Uncharacterized protein</fullName>
    </submittedName>
</protein>
<reference evidence="2 3" key="1">
    <citation type="journal article" date="2021" name="Commun. Biol.">
        <title>The genome of Shorea leprosula (Dipterocarpaceae) highlights the ecological relevance of drought in aseasonal tropical rainforests.</title>
        <authorList>
            <person name="Ng K.K.S."/>
            <person name="Kobayashi M.J."/>
            <person name="Fawcett J.A."/>
            <person name="Hatakeyama M."/>
            <person name="Paape T."/>
            <person name="Ng C.H."/>
            <person name="Ang C.C."/>
            <person name="Tnah L.H."/>
            <person name="Lee C.T."/>
            <person name="Nishiyama T."/>
            <person name="Sese J."/>
            <person name="O'Brien M.J."/>
            <person name="Copetti D."/>
            <person name="Mohd Noor M.I."/>
            <person name="Ong R.C."/>
            <person name="Putra M."/>
            <person name="Sireger I.Z."/>
            <person name="Indrioko S."/>
            <person name="Kosugi Y."/>
            <person name="Izuno A."/>
            <person name="Isagi Y."/>
            <person name="Lee S.L."/>
            <person name="Shimizu K.K."/>
        </authorList>
    </citation>
    <scope>NUCLEOTIDE SEQUENCE [LARGE SCALE GENOMIC DNA]</scope>
    <source>
        <strain evidence="2">214</strain>
    </source>
</reference>
<comment type="caution">
    <text evidence="2">The sequence shown here is derived from an EMBL/GenBank/DDBJ whole genome shotgun (WGS) entry which is preliminary data.</text>
</comment>
<feature type="transmembrane region" description="Helical" evidence="1">
    <location>
        <begin position="21"/>
        <end position="40"/>
    </location>
</feature>
<keyword evidence="1" id="KW-0472">Membrane</keyword>
<dbReference type="Proteomes" id="UP001054252">
    <property type="component" value="Unassembled WGS sequence"/>
</dbReference>
<evidence type="ECO:0000256" key="1">
    <source>
        <dbReference type="SAM" id="Phobius"/>
    </source>
</evidence>
<accession>A0AAV5K3Q8</accession>
<keyword evidence="3" id="KW-1185">Reference proteome</keyword>
<gene>
    <name evidence="2" type="ORF">SLEP1_g28178</name>
</gene>
<organism evidence="2 3">
    <name type="scientific">Rubroshorea leprosula</name>
    <dbReference type="NCBI Taxonomy" id="152421"/>
    <lineage>
        <taxon>Eukaryota</taxon>
        <taxon>Viridiplantae</taxon>
        <taxon>Streptophyta</taxon>
        <taxon>Embryophyta</taxon>
        <taxon>Tracheophyta</taxon>
        <taxon>Spermatophyta</taxon>
        <taxon>Magnoliopsida</taxon>
        <taxon>eudicotyledons</taxon>
        <taxon>Gunneridae</taxon>
        <taxon>Pentapetalae</taxon>
        <taxon>rosids</taxon>
        <taxon>malvids</taxon>
        <taxon>Malvales</taxon>
        <taxon>Dipterocarpaceae</taxon>
        <taxon>Rubroshorea</taxon>
    </lineage>
</organism>
<dbReference type="AlphaFoldDB" id="A0AAV5K3Q8"/>
<evidence type="ECO:0000313" key="2">
    <source>
        <dbReference type="EMBL" id="GKV17711.1"/>
    </source>
</evidence>
<keyword evidence="1" id="KW-1133">Transmembrane helix</keyword>
<sequence>MEDMRDSTAVPQIVKIVRLVVKFHPLLTVTNLIFGVIFLYDWIEEEVSNQWKILKVYCQSTIRAVLDLIIKKMKNLSRALQMHLNNEVAKGQLKAKVIGKLALFFATFLLLDTEFCSKYDKEGTKTQLLLLFGMGLLTNSKPWSQLGILHGSFKSWLDKYWLDLQQDPSINTTVESTGISMILILVGLHVAQSFIICSAIKSSLSNYKVCNQLCDFPFLVMHILAKKSIITPYKYRRNQRYDFVLASYDRT</sequence>
<proteinExistence type="predicted"/>
<name>A0AAV5K3Q8_9ROSI</name>
<dbReference type="EMBL" id="BPVZ01000048">
    <property type="protein sequence ID" value="GKV17711.1"/>
    <property type="molecule type" value="Genomic_DNA"/>
</dbReference>
<keyword evidence="1" id="KW-0812">Transmembrane</keyword>
<evidence type="ECO:0000313" key="3">
    <source>
        <dbReference type="Proteomes" id="UP001054252"/>
    </source>
</evidence>